<evidence type="ECO:0000256" key="2">
    <source>
        <dbReference type="ARBA" id="ARBA00022692"/>
    </source>
</evidence>
<evidence type="ECO:0000313" key="6">
    <source>
        <dbReference type="EMBL" id="XAD54861.1"/>
    </source>
</evidence>
<dbReference type="SUPFAM" id="SSF81324">
    <property type="entry name" value="Voltage-gated potassium channels"/>
    <property type="match status" value="1"/>
</dbReference>
<feature type="transmembrane region" description="Helical" evidence="5">
    <location>
        <begin position="79"/>
        <end position="99"/>
    </location>
</feature>
<dbReference type="RefSeq" id="WP_342595410.1">
    <property type="nucleotide sequence ID" value="NZ_CP151919.1"/>
</dbReference>
<keyword evidence="3 5" id="KW-1133">Transmembrane helix</keyword>
<evidence type="ECO:0000313" key="7">
    <source>
        <dbReference type="Proteomes" id="UP001453229"/>
    </source>
</evidence>
<feature type="transmembrane region" description="Helical" evidence="5">
    <location>
        <begin position="111"/>
        <end position="129"/>
    </location>
</feature>
<reference evidence="6 7" key="1">
    <citation type="submission" date="2024-04" db="EMBL/GenBank/DDBJ databases">
        <title>Salinicola lusitanus LLJ914,a marine bacterium isolated from the Okinawa Trough.</title>
        <authorList>
            <person name="Li J."/>
        </authorList>
    </citation>
    <scope>NUCLEOTIDE SEQUENCE [LARGE SCALE GENOMIC DNA]</scope>
    <source>
        <strain evidence="6 7">LLJ914</strain>
    </source>
</reference>
<keyword evidence="7" id="KW-1185">Reference proteome</keyword>
<name>A0ABZ3CUI3_9GAMM</name>
<proteinExistence type="predicted"/>
<keyword evidence="4 5" id="KW-0472">Membrane</keyword>
<protein>
    <submittedName>
        <fullName evidence="6">Ion transporter</fullName>
    </submittedName>
</protein>
<evidence type="ECO:0000256" key="5">
    <source>
        <dbReference type="SAM" id="Phobius"/>
    </source>
</evidence>
<dbReference type="EMBL" id="CP151919">
    <property type="protein sequence ID" value="XAD54861.1"/>
    <property type="molecule type" value="Genomic_DNA"/>
</dbReference>
<gene>
    <name evidence="6" type="ORF">AAGT95_02490</name>
</gene>
<keyword evidence="2 5" id="KW-0812">Transmembrane</keyword>
<dbReference type="Gene3D" id="1.20.120.350">
    <property type="entry name" value="Voltage-gated potassium channels. Chain C"/>
    <property type="match status" value="1"/>
</dbReference>
<feature type="transmembrane region" description="Helical" evidence="5">
    <location>
        <begin position="21"/>
        <end position="42"/>
    </location>
</feature>
<dbReference type="InterPro" id="IPR027359">
    <property type="entry name" value="Volt_channel_dom_sf"/>
</dbReference>
<sequence>MPETEFHQARTARRSSPLGERLLMIWDLAVVVLVAINLALLLFDSLFLIPPLNSAFGAVAPGLHAAYDTYIRANFVEIDLCFVAIFLLDVLLGWAIAIAQRRYARWFFYPFVHWYDVLGCIPLAGFRLLRVLRVISLLIRLQRLGLIDVTRWRLYRFYRTYYGVLMEEISDRVAINLLGDLQKEIRNSKHLTQRISNEVIQPRKAALVDEIASRLERTVSKGYAENHQQVHRYVAALVARTMEENEELRRLRRLPMGDAVAESIERSLSDIASRVVHEAIDGLRSPHFHSLMTDLVGSGLDAWLQVDDKTDRVTQQVLIDMLELLKEQVAIKRWKSELSEPRTRHDDTAEPTGGG</sequence>
<comment type="subcellular location">
    <subcellularLocation>
        <location evidence="1">Membrane</location>
        <topology evidence="1">Multi-pass membrane protein</topology>
    </subcellularLocation>
</comment>
<evidence type="ECO:0000256" key="4">
    <source>
        <dbReference type="ARBA" id="ARBA00023136"/>
    </source>
</evidence>
<accession>A0ABZ3CUI3</accession>
<organism evidence="6 7">
    <name type="scientific">Salinicola lusitanus</name>
    <dbReference type="NCBI Taxonomy" id="1949085"/>
    <lineage>
        <taxon>Bacteria</taxon>
        <taxon>Pseudomonadati</taxon>
        <taxon>Pseudomonadota</taxon>
        <taxon>Gammaproteobacteria</taxon>
        <taxon>Oceanospirillales</taxon>
        <taxon>Halomonadaceae</taxon>
        <taxon>Salinicola</taxon>
    </lineage>
</organism>
<dbReference type="Proteomes" id="UP001453229">
    <property type="component" value="Chromosome"/>
</dbReference>
<evidence type="ECO:0000256" key="3">
    <source>
        <dbReference type="ARBA" id="ARBA00022989"/>
    </source>
</evidence>
<evidence type="ECO:0000256" key="1">
    <source>
        <dbReference type="ARBA" id="ARBA00004141"/>
    </source>
</evidence>